<name>Q7G428_ORYSJ</name>
<proteinExistence type="predicted"/>
<accession>Q7G428</accession>
<organism evidence="1 2">
    <name type="scientific">Oryza sativa subsp. japonica</name>
    <name type="common">Rice</name>
    <dbReference type="NCBI Taxonomy" id="39947"/>
    <lineage>
        <taxon>Eukaryota</taxon>
        <taxon>Viridiplantae</taxon>
        <taxon>Streptophyta</taxon>
        <taxon>Embryophyta</taxon>
        <taxon>Tracheophyta</taxon>
        <taxon>Spermatophyta</taxon>
        <taxon>Magnoliopsida</taxon>
        <taxon>Liliopsida</taxon>
        <taxon>Poales</taxon>
        <taxon>Poaceae</taxon>
        <taxon>BOP clade</taxon>
        <taxon>Oryzoideae</taxon>
        <taxon>Oryzeae</taxon>
        <taxon>Oryzinae</taxon>
        <taxon>Oryza</taxon>
        <taxon>Oryza sativa</taxon>
    </lineage>
</organism>
<reference evidence="2" key="1">
    <citation type="journal article" date="2005" name="Nature">
        <title>The map-based sequence of the rice genome.</title>
        <authorList>
            <consortium name="International rice genome sequencing project (IRGSP)"/>
            <person name="Matsumoto T."/>
            <person name="Wu J."/>
            <person name="Kanamori H."/>
            <person name="Katayose Y."/>
            <person name="Fujisawa M."/>
            <person name="Namiki N."/>
            <person name="Mizuno H."/>
            <person name="Yamamoto K."/>
            <person name="Antonio B.A."/>
            <person name="Baba T."/>
            <person name="Sakata K."/>
            <person name="Nagamura Y."/>
            <person name="Aoki H."/>
            <person name="Arikawa K."/>
            <person name="Arita K."/>
            <person name="Bito T."/>
            <person name="Chiden Y."/>
            <person name="Fujitsuka N."/>
            <person name="Fukunaka R."/>
            <person name="Hamada M."/>
            <person name="Harada C."/>
            <person name="Hayashi A."/>
            <person name="Hijishita S."/>
            <person name="Honda M."/>
            <person name="Hosokawa S."/>
            <person name="Ichikawa Y."/>
            <person name="Idonuma A."/>
            <person name="Iijima M."/>
            <person name="Ikeda M."/>
            <person name="Ikeno M."/>
            <person name="Ito K."/>
            <person name="Ito S."/>
            <person name="Ito T."/>
            <person name="Ito Y."/>
            <person name="Ito Y."/>
            <person name="Iwabuchi A."/>
            <person name="Kamiya K."/>
            <person name="Karasawa W."/>
            <person name="Kurita K."/>
            <person name="Katagiri S."/>
            <person name="Kikuta A."/>
            <person name="Kobayashi H."/>
            <person name="Kobayashi N."/>
            <person name="Machita K."/>
            <person name="Maehara T."/>
            <person name="Masukawa M."/>
            <person name="Mizubayashi T."/>
            <person name="Mukai Y."/>
            <person name="Nagasaki H."/>
            <person name="Nagata Y."/>
            <person name="Naito S."/>
            <person name="Nakashima M."/>
            <person name="Nakama Y."/>
            <person name="Nakamichi Y."/>
            <person name="Nakamura M."/>
            <person name="Meguro A."/>
            <person name="Negishi M."/>
            <person name="Ohta I."/>
            <person name="Ohta T."/>
            <person name="Okamoto M."/>
            <person name="Ono N."/>
            <person name="Saji S."/>
            <person name="Sakaguchi M."/>
            <person name="Sakai K."/>
            <person name="Shibata M."/>
            <person name="Shimokawa T."/>
            <person name="Song J."/>
            <person name="Takazaki Y."/>
            <person name="Terasawa K."/>
            <person name="Tsugane M."/>
            <person name="Tsuji K."/>
            <person name="Ueda S."/>
            <person name="Waki K."/>
            <person name="Yamagata H."/>
            <person name="Yamamoto M."/>
            <person name="Yamamoto S."/>
            <person name="Yamane H."/>
            <person name="Yoshiki S."/>
            <person name="Yoshihara R."/>
            <person name="Yukawa K."/>
            <person name="Zhong H."/>
            <person name="Yano M."/>
            <person name="Yuan Q."/>
            <person name="Ouyang S."/>
            <person name="Liu J."/>
            <person name="Jones K.M."/>
            <person name="Gansberger K."/>
            <person name="Moffat K."/>
            <person name="Hill J."/>
            <person name="Bera J."/>
            <person name="Fadrosh D."/>
            <person name="Jin S."/>
            <person name="Johri S."/>
            <person name="Kim M."/>
            <person name="Overton L."/>
            <person name="Reardon M."/>
            <person name="Tsitrin T."/>
            <person name="Vuong H."/>
            <person name="Weaver B."/>
            <person name="Ciecko A."/>
            <person name="Tallon L."/>
            <person name="Jackson J."/>
            <person name="Pai G."/>
            <person name="Aken S.V."/>
            <person name="Utterback T."/>
            <person name="Reidmuller S."/>
            <person name="Feldblyum T."/>
            <person name="Hsiao J."/>
            <person name="Zismann V."/>
            <person name="Iobst S."/>
            <person name="de Vazeille A.R."/>
            <person name="Buell C.R."/>
            <person name="Ying K."/>
            <person name="Li Y."/>
            <person name="Lu T."/>
            <person name="Huang Y."/>
            <person name="Zhao Q."/>
            <person name="Feng Q."/>
            <person name="Zhang L."/>
            <person name="Zhu J."/>
            <person name="Weng Q."/>
            <person name="Mu J."/>
            <person name="Lu Y."/>
            <person name="Fan D."/>
            <person name="Liu Y."/>
            <person name="Guan J."/>
            <person name="Zhang Y."/>
            <person name="Yu S."/>
            <person name="Liu X."/>
            <person name="Zhang Y."/>
            <person name="Hong G."/>
            <person name="Han B."/>
            <person name="Choisne N."/>
            <person name="Demange N."/>
            <person name="Orjeda G."/>
            <person name="Samain S."/>
            <person name="Cattolico L."/>
            <person name="Pelletier E."/>
            <person name="Couloux A."/>
            <person name="Segurens B."/>
            <person name="Wincker P."/>
            <person name="D'Hont A."/>
            <person name="Scarpelli C."/>
            <person name="Weissenbach J."/>
            <person name="Salanoubat M."/>
            <person name="Quetier F."/>
            <person name="Yu Y."/>
            <person name="Kim H.R."/>
            <person name="Rambo T."/>
            <person name="Currie J."/>
            <person name="Collura K."/>
            <person name="Luo M."/>
            <person name="Yang T."/>
            <person name="Ammiraju J.S.S."/>
            <person name="Engler F."/>
            <person name="Soderlund C."/>
            <person name="Wing R.A."/>
            <person name="Palmer L.E."/>
            <person name="de la Bastide M."/>
            <person name="Spiegel L."/>
            <person name="Nascimento L."/>
            <person name="Zutavern T."/>
            <person name="O'Shaughnessy A."/>
            <person name="Dike S."/>
            <person name="Dedhia N."/>
            <person name="Preston R."/>
            <person name="Balija V."/>
            <person name="McCombie W.R."/>
            <person name="Chow T."/>
            <person name="Chen H."/>
            <person name="Chung M."/>
            <person name="Chen C."/>
            <person name="Shaw J."/>
            <person name="Wu H."/>
            <person name="Hsiao K."/>
            <person name="Chao Y."/>
            <person name="Chu M."/>
            <person name="Cheng C."/>
            <person name="Hour A."/>
            <person name="Lee P."/>
            <person name="Lin S."/>
            <person name="Lin Y."/>
            <person name="Liou J."/>
            <person name="Liu S."/>
            <person name="Hsing Y."/>
            <person name="Raghuvanshi S."/>
            <person name="Mohanty A."/>
            <person name="Bharti A.K."/>
            <person name="Gaur A."/>
            <person name="Gupta V."/>
            <person name="Kumar D."/>
            <person name="Ravi V."/>
            <person name="Vij S."/>
            <person name="Kapur A."/>
            <person name="Khurana P."/>
            <person name="Khurana P."/>
            <person name="Khurana J.P."/>
            <person name="Tyagi A.K."/>
            <person name="Gaikwad K."/>
            <person name="Singh A."/>
            <person name="Dalal V."/>
            <person name="Srivastava S."/>
            <person name="Dixit A."/>
            <person name="Pal A.K."/>
            <person name="Ghazi I.A."/>
            <person name="Yadav M."/>
            <person name="Pandit A."/>
            <person name="Bhargava A."/>
            <person name="Sureshbabu K."/>
            <person name="Batra K."/>
            <person name="Sharma T.R."/>
            <person name="Mohapatra T."/>
            <person name="Singh N.K."/>
            <person name="Messing J."/>
            <person name="Nelson A.B."/>
            <person name="Fuks G."/>
            <person name="Kavchok S."/>
            <person name="Keizer G."/>
            <person name="Linton E."/>
            <person name="Llaca V."/>
            <person name="Song R."/>
            <person name="Tanyolac B."/>
            <person name="Young S."/>
            <person name="Ho-Il K."/>
            <person name="Hahn J.H."/>
            <person name="Sangsakoo G."/>
            <person name="Vanavichit A."/>
            <person name="de Mattos Luiz.A.T."/>
            <person name="Zimmer P.D."/>
            <person name="Malone G."/>
            <person name="Dellagostin O."/>
            <person name="de Oliveira A.C."/>
            <person name="Bevan M."/>
            <person name="Bancroft I."/>
            <person name="Minx P."/>
            <person name="Cordum H."/>
            <person name="Wilson R."/>
            <person name="Cheng Z."/>
            <person name="Jin W."/>
            <person name="Jiang J."/>
            <person name="Leong S.A."/>
            <person name="Iwama H."/>
            <person name="Gojobori T."/>
            <person name="Itoh T."/>
            <person name="Niimura Y."/>
            <person name="Fujii Y."/>
            <person name="Habara T."/>
            <person name="Sakai H."/>
            <person name="Sato Y."/>
            <person name="Wilson G."/>
            <person name="Kumar K."/>
            <person name="McCouch S."/>
            <person name="Juretic N."/>
            <person name="Hoen D."/>
            <person name="Wright S."/>
            <person name="Bruskiewich R."/>
            <person name="Bureau T."/>
            <person name="Miyao A."/>
            <person name="Hirochika H."/>
            <person name="Nishikawa T."/>
            <person name="Kadowaki K."/>
            <person name="Sugiura M."/>
            <person name="Burr B."/>
            <person name="Sasaki T."/>
        </authorList>
    </citation>
    <scope>NUCLEOTIDE SEQUENCE [LARGE SCALE GENOMIC DNA]</scope>
    <source>
        <strain evidence="2">cv. Nipponbare</strain>
    </source>
</reference>
<gene>
    <name evidence="1" type="ORF">OSJNBa0014J14.18</name>
</gene>
<dbReference type="EMBL" id="AC092172">
    <property type="protein sequence ID" value="AAM18158.1"/>
    <property type="molecule type" value="Genomic_DNA"/>
</dbReference>
<protein>
    <submittedName>
        <fullName evidence="1">Gag-pol polyprotein</fullName>
    </submittedName>
</protein>
<sequence length="184" mass="21342">MGWAGMAQIRSRKYLTEKLVPRNRKSCQGAFQDPRTELNHIFGLPLACESKRKQKLTDREINTVQPEVPQYLCWSKIAIKFDRSDHPDRVVHLGRYLLVLDLVITVLVTFSTRENFRAENISFEVTYFETIYHTILGRPALAKFMVVPHYTYMIIKMLGPRGVISLRSDVKQAVTCDKESYEMA</sequence>
<evidence type="ECO:0000313" key="2">
    <source>
        <dbReference type="Proteomes" id="UP000000763"/>
    </source>
</evidence>
<evidence type="ECO:0000313" key="1">
    <source>
        <dbReference type="EMBL" id="AAM18158.1"/>
    </source>
</evidence>
<dbReference type="Proteomes" id="UP000000763">
    <property type="component" value="Chromosome 10"/>
</dbReference>
<reference evidence="2" key="2">
    <citation type="journal article" date="2008" name="Nucleic Acids Res.">
        <title>The rice annotation project database (RAP-DB): 2008 update.</title>
        <authorList>
            <consortium name="The rice annotation project (RAP)"/>
        </authorList>
    </citation>
    <scope>GENOME REANNOTATION</scope>
    <source>
        <strain evidence="2">cv. Nipponbare</strain>
    </source>
</reference>
<dbReference type="AlphaFoldDB" id="Q7G428"/>